<evidence type="ECO:0000259" key="5">
    <source>
        <dbReference type="PROSITE" id="PS50103"/>
    </source>
</evidence>
<reference evidence="6 7" key="1">
    <citation type="submission" date="2019-02" db="EMBL/GenBank/DDBJ databases">
        <title>Genome sequencing of the rare red list fungi Hericium alpestre (H. flagellum).</title>
        <authorList>
            <person name="Buettner E."/>
            <person name="Kellner H."/>
        </authorList>
    </citation>
    <scope>NUCLEOTIDE SEQUENCE [LARGE SCALE GENOMIC DNA]</scope>
    <source>
        <strain evidence="6 7">DSM 108284</strain>
    </source>
</reference>
<dbReference type="InterPro" id="IPR000571">
    <property type="entry name" value="Znf_CCCH"/>
</dbReference>
<evidence type="ECO:0000256" key="4">
    <source>
        <dbReference type="SAM" id="MobiDB-lite"/>
    </source>
</evidence>
<dbReference type="STRING" id="135208.A0A4Z0A7R3"/>
<keyword evidence="7" id="KW-1185">Reference proteome</keyword>
<sequence>MAVCQFFLRGTCRFGDQCRNEHPQNRGSAFGNSSWAPGGAQKALLFSLDTMNKDFDPKVDKPLWPLSTYGPAKHEPNLLANLDESFEELHFKAFTAMKSGTTSEYVKYEQEKTVAADQVYNNVRANMKDAFETAKKQTTVGGTEAPPDTASPSAFGASRTASAFGGSAFGGTGSAPTQPSAFGASNAPSAFGPVKSASPAFGQPAFGQTGFAQPAQPKSAFGQPAQPKSAFGQTAQPTSAFGQPAATSAFGQPVPATSAFGQPAPSTSAFGQPARPTSAFGQPAQPRSAFGQPSQPTSAFGQPSQPAFGQSAFGKPASAFGTSALLLLLVAAAAAPSRPLQANHLH</sequence>
<evidence type="ECO:0000256" key="1">
    <source>
        <dbReference type="ARBA" id="ARBA00004123"/>
    </source>
</evidence>
<feature type="zinc finger region" description="C3H1-type" evidence="3">
    <location>
        <begin position="1"/>
        <end position="25"/>
    </location>
</feature>
<evidence type="ECO:0000256" key="2">
    <source>
        <dbReference type="ARBA" id="ARBA00023242"/>
    </source>
</evidence>
<dbReference type="SMART" id="SM00356">
    <property type="entry name" value="ZnF_C3H1"/>
    <property type="match status" value="1"/>
</dbReference>
<name>A0A4Z0A7R3_9AGAM</name>
<dbReference type="PROSITE" id="PS50103">
    <property type="entry name" value="ZF_C3H1"/>
    <property type="match status" value="1"/>
</dbReference>
<accession>A0A4Z0A7R3</accession>
<keyword evidence="3" id="KW-0862">Zinc</keyword>
<protein>
    <recommendedName>
        <fullName evidence="5">C3H1-type domain-containing protein</fullName>
    </recommendedName>
</protein>
<dbReference type="Gene3D" id="4.10.1000.10">
    <property type="entry name" value="Zinc finger, CCCH-type"/>
    <property type="match status" value="1"/>
</dbReference>
<feature type="domain" description="C3H1-type" evidence="5">
    <location>
        <begin position="1"/>
        <end position="25"/>
    </location>
</feature>
<dbReference type="InterPro" id="IPR051767">
    <property type="entry name" value="Nucleoporin_NUP42"/>
</dbReference>
<dbReference type="GO" id="GO:0005634">
    <property type="term" value="C:nucleus"/>
    <property type="evidence" value="ECO:0007669"/>
    <property type="project" value="UniProtKB-SubCell"/>
</dbReference>
<keyword evidence="3" id="KW-0479">Metal-binding</keyword>
<evidence type="ECO:0000313" key="7">
    <source>
        <dbReference type="Proteomes" id="UP000298061"/>
    </source>
</evidence>
<feature type="region of interest" description="Disordered" evidence="4">
    <location>
        <begin position="195"/>
        <end position="311"/>
    </location>
</feature>
<dbReference type="AlphaFoldDB" id="A0A4Z0A7R3"/>
<feature type="compositionally biased region" description="Polar residues" evidence="4">
    <location>
        <begin position="231"/>
        <end position="250"/>
    </location>
</feature>
<dbReference type="EMBL" id="SFCI01000185">
    <property type="protein sequence ID" value="TFY81678.1"/>
    <property type="molecule type" value="Genomic_DNA"/>
</dbReference>
<dbReference type="PANTHER" id="PTHR46527:SF1">
    <property type="entry name" value="NUCLEOPORIN NUP42"/>
    <property type="match status" value="1"/>
</dbReference>
<dbReference type="Pfam" id="PF00642">
    <property type="entry name" value="zf-CCCH"/>
    <property type="match status" value="1"/>
</dbReference>
<organism evidence="6 7">
    <name type="scientific">Hericium alpestre</name>
    <dbReference type="NCBI Taxonomy" id="135208"/>
    <lineage>
        <taxon>Eukaryota</taxon>
        <taxon>Fungi</taxon>
        <taxon>Dikarya</taxon>
        <taxon>Basidiomycota</taxon>
        <taxon>Agaricomycotina</taxon>
        <taxon>Agaricomycetes</taxon>
        <taxon>Russulales</taxon>
        <taxon>Hericiaceae</taxon>
        <taxon>Hericium</taxon>
    </lineage>
</organism>
<comment type="caution">
    <text evidence="6">The sequence shown here is derived from an EMBL/GenBank/DDBJ whole genome shotgun (WGS) entry which is preliminary data.</text>
</comment>
<comment type="subcellular location">
    <subcellularLocation>
        <location evidence="1">Nucleus</location>
    </subcellularLocation>
</comment>
<keyword evidence="3" id="KW-0863">Zinc-finger</keyword>
<feature type="compositionally biased region" description="Polar residues" evidence="4">
    <location>
        <begin position="291"/>
        <end position="308"/>
    </location>
</feature>
<dbReference type="OrthoDB" id="20729at2759"/>
<proteinExistence type="predicted"/>
<keyword evidence="2" id="KW-0539">Nucleus</keyword>
<gene>
    <name evidence="6" type="ORF">EWM64_g2340</name>
</gene>
<dbReference type="Proteomes" id="UP000298061">
    <property type="component" value="Unassembled WGS sequence"/>
</dbReference>
<dbReference type="GO" id="GO:0008270">
    <property type="term" value="F:zinc ion binding"/>
    <property type="evidence" value="ECO:0007669"/>
    <property type="project" value="UniProtKB-KW"/>
</dbReference>
<dbReference type="PANTHER" id="PTHR46527">
    <property type="entry name" value="NUCLEOPORIN-LIKE PROTEIN 2"/>
    <property type="match status" value="1"/>
</dbReference>
<evidence type="ECO:0000313" key="6">
    <source>
        <dbReference type="EMBL" id="TFY81678.1"/>
    </source>
</evidence>
<evidence type="ECO:0000256" key="3">
    <source>
        <dbReference type="PROSITE-ProRule" id="PRU00723"/>
    </source>
</evidence>